<sequence length="101" mass="11728">MKVHDFSIFWVYGNENLNSVASNSYLRLINHKNLSFPFPVNIVFQIFTNSLNPALYGDVFNLDPQIFQIPSQLSQTHRPRQVTMNRIDLNLGSDPFPFEKI</sequence>
<name>A0A133U6N1_9EURY</name>
<comment type="caution">
    <text evidence="1">The sequence shown here is derived from an EMBL/GenBank/DDBJ whole genome shotgun (WGS) entry which is preliminary data.</text>
</comment>
<keyword evidence="2" id="KW-1185">Reference proteome</keyword>
<proteinExistence type="predicted"/>
<dbReference type="EMBL" id="LHXL01000021">
    <property type="protein sequence ID" value="KXA89841.1"/>
    <property type="molecule type" value="Genomic_DNA"/>
</dbReference>
<dbReference type="AlphaFoldDB" id="A0A133U6N1"/>
<accession>A0A133U6N1</accession>
<evidence type="ECO:0000313" key="1">
    <source>
        <dbReference type="EMBL" id="KXA89841.1"/>
    </source>
</evidence>
<reference evidence="1 2" key="1">
    <citation type="journal article" date="2016" name="Sci. Rep.">
        <title>Metabolic traits of an uncultured archaeal lineage -MSBL1- from brine pools of the Red Sea.</title>
        <authorList>
            <person name="Mwirichia R."/>
            <person name="Alam I."/>
            <person name="Rashid M."/>
            <person name="Vinu M."/>
            <person name="Ba-Alawi W."/>
            <person name="Anthony Kamau A."/>
            <person name="Kamanda Ngugi D."/>
            <person name="Goker M."/>
            <person name="Klenk H.P."/>
            <person name="Bajic V."/>
            <person name="Stingl U."/>
        </authorList>
    </citation>
    <scope>NUCLEOTIDE SEQUENCE [LARGE SCALE GENOMIC DNA]</scope>
    <source>
        <strain evidence="1">SCGC-AAA259D14</strain>
    </source>
</reference>
<dbReference type="Proteomes" id="UP000070589">
    <property type="component" value="Unassembled WGS sequence"/>
</dbReference>
<gene>
    <name evidence="1" type="ORF">AKJ62_02250</name>
</gene>
<protein>
    <submittedName>
        <fullName evidence="1">Uncharacterized protein</fullName>
    </submittedName>
</protein>
<organism evidence="1 2">
    <name type="scientific">candidate division MSBL1 archaeon SCGC-AAA259D14</name>
    <dbReference type="NCBI Taxonomy" id="1698261"/>
    <lineage>
        <taxon>Archaea</taxon>
        <taxon>Methanobacteriati</taxon>
        <taxon>Methanobacteriota</taxon>
        <taxon>candidate division MSBL1</taxon>
    </lineage>
</organism>
<evidence type="ECO:0000313" key="2">
    <source>
        <dbReference type="Proteomes" id="UP000070589"/>
    </source>
</evidence>